<evidence type="ECO:0000256" key="1">
    <source>
        <dbReference type="SAM" id="Phobius"/>
    </source>
</evidence>
<feature type="transmembrane region" description="Helical" evidence="1">
    <location>
        <begin position="6"/>
        <end position="26"/>
    </location>
</feature>
<accession>A0A1A9V5W2</accession>
<dbReference type="VEuPathDB" id="VectorBase:GAUT026987"/>
<reference evidence="2" key="1">
    <citation type="submission" date="2020-05" db="UniProtKB">
        <authorList>
            <consortium name="EnsemblMetazoa"/>
        </authorList>
    </citation>
    <scope>IDENTIFICATION</scope>
    <source>
        <strain evidence="2">TTRI</strain>
    </source>
</reference>
<organism evidence="2 3">
    <name type="scientific">Glossina austeni</name>
    <name type="common">Savannah tsetse fly</name>
    <dbReference type="NCBI Taxonomy" id="7395"/>
    <lineage>
        <taxon>Eukaryota</taxon>
        <taxon>Metazoa</taxon>
        <taxon>Ecdysozoa</taxon>
        <taxon>Arthropoda</taxon>
        <taxon>Hexapoda</taxon>
        <taxon>Insecta</taxon>
        <taxon>Pterygota</taxon>
        <taxon>Neoptera</taxon>
        <taxon>Endopterygota</taxon>
        <taxon>Diptera</taxon>
        <taxon>Brachycera</taxon>
        <taxon>Muscomorpha</taxon>
        <taxon>Hippoboscoidea</taxon>
        <taxon>Glossinidae</taxon>
        <taxon>Glossina</taxon>
    </lineage>
</organism>
<keyword evidence="1" id="KW-0812">Transmembrane</keyword>
<sequence>MYMAHNVFWLVVFMVAVVVMLFFSMASNKIHARMCHIFKKPPAYLSALRLHLTLIINVHKVEKVSLSTFGFSAIRISAYNDDDNDESIQLANQCCKASGCNAKPFRFNDDIL</sequence>
<dbReference type="EnsemblMetazoa" id="GAUT026987-RA">
    <property type="protein sequence ID" value="GAUT026987-PA"/>
    <property type="gene ID" value="GAUT026987"/>
</dbReference>
<evidence type="ECO:0000313" key="3">
    <source>
        <dbReference type="Proteomes" id="UP000078200"/>
    </source>
</evidence>
<proteinExistence type="predicted"/>
<protein>
    <submittedName>
        <fullName evidence="2">Uncharacterized protein</fullName>
    </submittedName>
</protein>
<keyword evidence="3" id="KW-1185">Reference proteome</keyword>
<dbReference type="Proteomes" id="UP000078200">
    <property type="component" value="Unassembled WGS sequence"/>
</dbReference>
<keyword evidence="1" id="KW-0472">Membrane</keyword>
<name>A0A1A9V5W2_GLOAU</name>
<evidence type="ECO:0000313" key="2">
    <source>
        <dbReference type="EnsemblMetazoa" id="GAUT026987-PA"/>
    </source>
</evidence>
<dbReference type="AlphaFoldDB" id="A0A1A9V5W2"/>
<keyword evidence="1" id="KW-1133">Transmembrane helix</keyword>